<dbReference type="Pfam" id="PF03466">
    <property type="entry name" value="LysR_substrate"/>
    <property type="match status" value="1"/>
</dbReference>
<dbReference type="GO" id="GO:0003677">
    <property type="term" value="F:DNA binding"/>
    <property type="evidence" value="ECO:0007669"/>
    <property type="project" value="UniProtKB-KW"/>
</dbReference>
<dbReference type="InterPro" id="IPR000847">
    <property type="entry name" value="LysR_HTH_N"/>
</dbReference>
<dbReference type="AlphaFoldDB" id="A0A1H9K0Z2"/>
<evidence type="ECO:0000313" key="6">
    <source>
        <dbReference type="EMBL" id="SEQ92906.1"/>
    </source>
</evidence>
<gene>
    <name evidence="6" type="ORF">SAMN05216548_10945</name>
</gene>
<dbReference type="Gene3D" id="3.40.190.10">
    <property type="entry name" value="Periplasmic binding protein-like II"/>
    <property type="match status" value="2"/>
</dbReference>
<proteinExistence type="inferred from homology"/>
<dbReference type="GO" id="GO:0003700">
    <property type="term" value="F:DNA-binding transcription factor activity"/>
    <property type="evidence" value="ECO:0007669"/>
    <property type="project" value="InterPro"/>
</dbReference>
<keyword evidence="2" id="KW-0805">Transcription regulation</keyword>
<dbReference type="SUPFAM" id="SSF46785">
    <property type="entry name" value="Winged helix' DNA-binding domain"/>
    <property type="match status" value="1"/>
</dbReference>
<evidence type="ECO:0000313" key="7">
    <source>
        <dbReference type="Proteomes" id="UP000199647"/>
    </source>
</evidence>
<evidence type="ECO:0000256" key="1">
    <source>
        <dbReference type="ARBA" id="ARBA00009437"/>
    </source>
</evidence>
<dbReference type="Gene3D" id="1.10.10.10">
    <property type="entry name" value="Winged helix-like DNA-binding domain superfamily/Winged helix DNA-binding domain"/>
    <property type="match status" value="1"/>
</dbReference>
<reference evidence="6 7" key="1">
    <citation type="submission" date="2016-10" db="EMBL/GenBank/DDBJ databases">
        <authorList>
            <person name="de Groot N.N."/>
        </authorList>
    </citation>
    <scope>NUCLEOTIDE SEQUENCE [LARGE SCALE GENOMIC DNA]</scope>
    <source>
        <strain evidence="6 7">A52C2</strain>
    </source>
</reference>
<dbReference type="PANTHER" id="PTHR30346:SF0">
    <property type="entry name" value="HCA OPERON TRANSCRIPTIONAL ACTIVATOR HCAR"/>
    <property type="match status" value="1"/>
</dbReference>
<dbReference type="EMBL" id="FOFG01000009">
    <property type="protein sequence ID" value="SEQ92906.1"/>
    <property type="molecule type" value="Genomic_DNA"/>
</dbReference>
<dbReference type="OrthoDB" id="9803735at2"/>
<keyword evidence="4" id="KW-0804">Transcription</keyword>
<comment type="similarity">
    <text evidence="1">Belongs to the LysR transcriptional regulatory family.</text>
</comment>
<dbReference type="FunFam" id="1.10.10.10:FF:000001">
    <property type="entry name" value="LysR family transcriptional regulator"/>
    <property type="match status" value="1"/>
</dbReference>
<evidence type="ECO:0000256" key="3">
    <source>
        <dbReference type="ARBA" id="ARBA00023125"/>
    </source>
</evidence>
<dbReference type="GO" id="GO:0032993">
    <property type="term" value="C:protein-DNA complex"/>
    <property type="evidence" value="ECO:0007669"/>
    <property type="project" value="TreeGrafter"/>
</dbReference>
<name>A0A1H9K0Z2_9HYPH</name>
<dbReference type="PANTHER" id="PTHR30346">
    <property type="entry name" value="TRANSCRIPTIONAL DUAL REGULATOR HCAR-RELATED"/>
    <property type="match status" value="1"/>
</dbReference>
<dbReference type="Proteomes" id="UP000199647">
    <property type="component" value="Unassembled WGS sequence"/>
</dbReference>
<evidence type="ECO:0000259" key="5">
    <source>
        <dbReference type="PROSITE" id="PS50931"/>
    </source>
</evidence>
<dbReference type="STRING" id="1855383.SAMN05216548_10945"/>
<dbReference type="PRINTS" id="PR00039">
    <property type="entry name" value="HTHLYSR"/>
</dbReference>
<protein>
    <submittedName>
        <fullName evidence="6">Transcriptional regulator, LysR family</fullName>
    </submittedName>
</protein>
<dbReference type="InterPro" id="IPR036390">
    <property type="entry name" value="WH_DNA-bd_sf"/>
</dbReference>
<dbReference type="InterPro" id="IPR005119">
    <property type="entry name" value="LysR_subst-bd"/>
</dbReference>
<accession>A0A1H9K0Z2</accession>
<evidence type="ECO:0000256" key="4">
    <source>
        <dbReference type="ARBA" id="ARBA00023163"/>
    </source>
</evidence>
<dbReference type="SUPFAM" id="SSF53850">
    <property type="entry name" value="Periplasmic binding protein-like II"/>
    <property type="match status" value="1"/>
</dbReference>
<dbReference type="Pfam" id="PF00126">
    <property type="entry name" value="HTH_1"/>
    <property type="match status" value="1"/>
</dbReference>
<dbReference type="PROSITE" id="PS50931">
    <property type="entry name" value="HTH_LYSR"/>
    <property type="match status" value="1"/>
</dbReference>
<dbReference type="InterPro" id="IPR036388">
    <property type="entry name" value="WH-like_DNA-bd_sf"/>
</dbReference>
<keyword evidence="7" id="KW-1185">Reference proteome</keyword>
<evidence type="ECO:0000256" key="2">
    <source>
        <dbReference type="ARBA" id="ARBA00023015"/>
    </source>
</evidence>
<dbReference type="CDD" id="cd08414">
    <property type="entry name" value="PBP2_LTTR_aromatics_like"/>
    <property type="match status" value="1"/>
</dbReference>
<feature type="domain" description="HTH lysR-type" evidence="5">
    <location>
        <begin position="2"/>
        <end position="59"/>
    </location>
</feature>
<dbReference type="RefSeq" id="WP_092497093.1">
    <property type="nucleotide sequence ID" value="NZ_FOFG01000009.1"/>
</dbReference>
<sequence>MIDIRQMRYFVALAETLHFGRAAERLNLSQPPLSRQIAALERELGVRLVERHSRQASLAAAGKRFLQDSRAVLASFDEACRNAKLADEGELGELAIGFMMHAAYGALPGIARRYMAAYPGVRLSLREVIPSLLPQLIMTGQFDAGITFHGGGNPALESRSIHRERLCLVVPPGHRLADRETVQAADLEGEALIATHADVAPILRNVVVDFCRAAGFEPLVQLEAQLQQTIVRLVAEGLGIALVPETMRKIGFADVVFRDLEDAPVVEHVIAWRRGNLNPALKPFLRTAGIFVEE</sequence>
<organism evidence="6 7">
    <name type="scientific">Faunimonas pinastri</name>
    <dbReference type="NCBI Taxonomy" id="1855383"/>
    <lineage>
        <taxon>Bacteria</taxon>
        <taxon>Pseudomonadati</taxon>
        <taxon>Pseudomonadota</taxon>
        <taxon>Alphaproteobacteria</taxon>
        <taxon>Hyphomicrobiales</taxon>
        <taxon>Afifellaceae</taxon>
        <taxon>Faunimonas</taxon>
    </lineage>
</organism>
<keyword evidence="3" id="KW-0238">DNA-binding</keyword>